<reference evidence="2" key="1">
    <citation type="submission" date="2023-08" db="EMBL/GenBank/DDBJ databases">
        <authorList>
            <person name="Alioto T."/>
            <person name="Alioto T."/>
            <person name="Gomez Garrido J."/>
        </authorList>
    </citation>
    <scope>NUCLEOTIDE SEQUENCE</scope>
</reference>
<evidence type="ECO:0000313" key="2">
    <source>
        <dbReference type="EMBL" id="CAI9716859.1"/>
    </source>
</evidence>
<feature type="compositionally biased region" description="Polar residues" evidence="1">
    <location>
        <begin position="1388"/>
        <end position="1400"/>
    </location>
</feature>
<feature type="compositionally biased region" description="Polar residues" evidence="1">
    <location>
        <begin position="691"/>
        <end position="708"/>
    </location>
</feature>
<gene>
    <name evidence="2" type="ORF">OCTVUL_1B002533</name>
</gene>
<feature type="compositionally biased region" description="Low complexity" evidence="1">
    <location>
        <begin position="459"/>
        <end position="468"/>
    </location>
</feature>
<feature type="compositionally biased region" description="Polar residues" evidence="1">
    <location>
        <begin position="446"/>
        <end position="458"/>
    </location>
</feature>
<feature type="compositionally biased region" description="Low complexity" evidence="1">
    <location>
        <begin position="826"/>
        <end position="837"/>
    </location>
</feature>
<sequence length="1433" mass="154102">MPRVKKKSVEYGNRKRRKLAATKRSTLYCSSPVDERQFVQMQSMENHFQLTVTPTPSPPPPPPVPPPPPLQPSQLQPPRPTPQPTPPPRPPPPTTTTTTTIKARYSPVLLPKSCPVEVQTEEKCLDPLKMEDSKTELKYSTFPEALKDESLSEVQRSELRRKYFSDLLSRCVITADKAAAAVMAVRCDSVSKKPTAVRKPRVPRKPKVEKVNKQKVYAAVSKVPHSETAVSKAPPAPNQTATSKVTTANSKAVGSTPPASNTQKAYALYVGGQLKYILPYNGLLAATNPNQPEGEMKKLICRGVNGKTEIALAKPTIVCDNEKKKIVFVVQKKSPDSPNQIVTTKTTTTTETKATTKSSNLLTYNSFLNHGISDNMLKLLLPSFVPSEVSTTATTTTTTTKSTTTPILPAPTVGSKVTSAKSQSDMNGSQTGPASTDRPKDVPVTTCVNSTGNNQNVRTPGTALTTTTTSTKTLTTAVVTSTTTPAAATPPTSTAATPPAPAAVAITPAAAATVDGTAEDSGSVHPVKLFSRDSARKLCPPTSSSLSSAPVPTILDASEVQNSSGKSLLRFSSVLNENKHKTQSHSKQTNETAAAAAERTNLAPTESHPDNIVHQDKTENSGKAIGNSDTNFVKNLSQQSESVMEECHSDGKEVSQENADDADDDGMFGLKISSVFSLAEEQLRSSEDDVTASQLGENSEFVKSSSDSGFFHVEQPQIDGFAENDNLPNESKFQRVLINSPQSTSSLLSPRTVVVSMNNEAFTSPVQLTNANEEVSVDISIDSASHTKHPSTDHEKTLTTKSPPNVEQDLDNNFNMTDSQLNNSQKENASPKNSSSSDKSEQDPKYISVDIRRRNGQTKVTAVTNPNLKKESAKSIASTLESVSSVTSLGSVIPQGNSSTRLADELQCAAHSLPMGKYVFIPLSDKTVAIPSQGGKASRSAYIFEKSFNQNSMQVKMPKSFIVNTKDGPPPTVVSNTNNGSQIVFQTNNASKSLNDVITTPSADPLPSSTKETVPTLEAPPIITGKRIRRPKKHTGFEEDIDFIPPVRKYRKKSKSVLKEKKSGMVASDNPKKMKSHVPTPENNNCLYYMKEGSNKIQLFDSKSELATVLRATGTALEISKVDPVNGHRLLPSCSTPVVPNVTMVTPKVASSVGTVVDQSYQSCNSSGLRIDNVLSLQPNTVHIKSEPITSGYGDEPVKHPPHVSILPLNPLITLPPTSVPDSLNLVQNIKKEPVKYGYEGDINPDSSDSLLAPINQQTSLSSIKEEKFGLCPENVAFKNLASTRKDVGHLSDSSKLFKMDKFTLSGSGKKLNCKKKTVGKKAAVKITGFPLETQTSSSSSMTDDLSYSTPSPSNLSPLLPASPSTSSSSCYSSHVSSSKHNSLELPSASTSSVTLSGETPQEERIRRLREILREKEHSLELIRQNLAVSSSL</sequence>
<feature type="compositionally biased region" description="Basic and acidic residues" evidence="1">
    <location>
        <begin position="645"/>
        <end position="655"/>
    </location>
</feature>
<feature type="region of interest" description="Disordered" evidence="1">
    <location>
        <begin position="1334"/>
        <end position="1363"/>
    </location>
</feature>
<feature type="region of interest" description="Disordered" evidence="1">
    <location>
        <begin position="224"/>
        <end position="257"/>
    </location>
</feature>
<feature type="compositionally biased region" description="Pro residues" evidence="1">
    <location>
        <begin position="55"/>
        <end position="94"/>
    </location>
</feature>
<feature type="region of interest" description="Disordered" evidence="1">
    <location>
        <begin position="783"/>
        <end position="856"/>
    </location>
</feature>
<evidence type="ECO:0000256" key="1">
    <source>
        <dbReference type="SAM" id="MobiDB-lite"/>
    </source>
</evidence>
<feature type="region of interest" description="Disordered" evidence="1">
    <location>
        <begin position="687"/>
        <end position="708"/>
    </location>
</feature>
<feature type="compositionally biased region" description="Polar residues" evidence="1">
    <location>
        <begin position="627"/>
        <end position="642"/>
    </location>
</feature>
<accession>A0AA36AIS2</accession>
<feature type="region of interest" description="Disordered" evidence="1">
    <location>
        <begin position="1379"/>
        <end position="1403"/>
    </location>
</feature>
<feature type="compositionally biased region" description="Polar residues" evidence="1">
    <location>
        <begin position="238"/>
        <end position="257"/>
    </location>
</feature>
<feature type="region of interest" description="Disordered" evidence="1">
    <location>
        <begin position="1052"/>
        <end position="1080"/>
    </location>
</feature>
<dbReference type="Proteomes" id="UP001162480">
    <property type="component" value="Chromosome 2"/>
</dbReference>
<dbReference type="PANTHER" id="PTHR16021:SF13">
    <property type="entry name" value="ETS DOMAIN-CONTAINING PROTEIN-RELATED"/>
    <property type="match status" value="1"/>
</dbReference>
<protein>
    <submittedName>
        <fullName evidence="2">Uncharacterized protein</fullName>
    </submittedName>
</protein>
<feature type="region of interest" description="Disordered" evidence="1">
    <location>
        <begin position="578"/>
        <end position="666"/>
    </location>
</feature>
<dbReference type="PANTHER" id="PTHR16021">
    <property type="entry name" value="MANSC DOMAIN CONTAINING PROTEIN 1"/>
    <property type="match status" value="1"/>
</dbReference>
<keyword evidence="3" id="KW-1185">Reference proteome</keyword>
<name>A0AA36AIS2_OCTVU</name>
<organism evidence="2 3">
    <name type="scientific">Octopus vulgaris</name>
    <name type="common">Common octopus</name>
    <dbReference type="NCBI Taxonomy" id="6645"/>
    <lineage>
        <taxon>Eukaryota</taxon>
        <taxon>Metazoa</taxon>
        <taxon>Spiralia</taxon>
        <taxon>Lophotrochozoa</taxon>
        <taxon>Mollusca</taxon>
        <taxon>Cephalopoda</taxon>
        <taxon>Coleoidea</taxon>
        <taxon>Octopodiformes</taxon>
        <taxon>Octopoda</taxon>
        <taxon>Incirrata</taxon>
        <taxon>Octopodidae</taxon>
        <taxon>Octopus</taxon>
    </lineage>
</organism>
<feature type="region of interest" description="Disordered" evidence="1">
    <location>
        <begin position="43"/>
        <end position="104"/>
    </location>
</feature>
<proteinExistence type="predicted"/>
<dbReference type="InterPro" id="IPR052660">
    <property type="entry name" value="Erythrocyte_Invasion_ImmMod"/>
</dbReference>
<dbReference type="EMBL" id="OX597815">
    <property type="protein sequence ID" value="CAI9716859.1"/>
    <property type="molecule type" value="Genomic_DNA"/>
</dbReference>
<evidence type="ECO:0000313" key="3">
    <source>
        <dbReference type="Proteomes" id="UP001162480"/>
    </source>
</evidence>
<feature type="compositionally biased region" description="Polar residues" evidence="1">
    <location>
        <begin position="415"/>
        <end position="434"/>
    </location>
</feature>
<feature type="region of interest" description="Disordered" evidence="1">
    <location>
        <begin position="392"/>
        <end position="468"/>
    </location>
</feature>
<feature type="compositionally biased region" description="Polar residues" evidence="1">
    <location>
        <begin position="799"/>
        <end position="825"/>
    </location>
</feature>
<feature type="compositionally biased region" description="Basic and acidic residues" evidence="1">
    <location>
        <begin position="607"/>
        <end position="620"/>
    </location>
</feature>
<feature type="compositionally biased region" description="Low complexity" evidence="1">
    <location>
        <begin position="392"/>
        <end position="405"/>
    </location>
</feature>